<evidence type="ECO:0000313" key="1">
    <source>
        <dbReference type="EMBL" id="QNO19446.1"/>
    </source>
</evidence>
<dbReference type="KEGG" id="caml:H6X83_05980"/>
<dbReference type="EMBL" id="CP060696">
    <property type="protein sequence ID" value="QNO19446.1"/>
    <property type="molecule type" value="Genomic_DNA"/>
</dbReference>
<protein>
    <submittedName>
        <fullName evidence="1">Carbohydrate-binding protein</fullName>
    </submittedName>
</protein>
<dbReference type="Gene3D" id="2.60.120.260">
    <property type="entry name" value="Galactose-binding domain-like"/>
    <property type="match status" value="1"/>
</dbReference>
<dbReference type="Proteomes" id="UP000516046">
    <property type="component" value="Chromosome"/>
</dbReference>
<dbReference type="SUPFAM" id="SSF49785">
    <property type="entry name" value="Galactose-binding domain-like"/>
    <property type="match status" value="1"/>
</dbReference>
<dbReference type="AlphaFoldDB" id="A0A7G9WL84"/>
<sequence>MGERASLRHTAPYCEGDKIALETDTAGLFCVVQFEDSMAPALIFVKGISAEFCIPPEDNRKNYSPKSFTGSCHLIRARVAAKENLQMRHCLSYNPYDEHGEHGFFPHAAANVETRGEAVFAARNAIDGIFENTAHGAYPYQSWGINRDPNAQLTIDFGRKVTADEVRLTLRADFPHDNYWETAVLAFDDGSEEMLSLRKTGETQVFTLQPRTICKVTLRKLRMAEGESPFPALTQIELYGTEAEQ</sequence>
<organism evidence="1 2">
    <name type="scientific">Caproicibacterium amylolyticum</name>
    <dbReference type="NCBI Taxonomy" id="2766537"/>
    <lineage>
        <taxon>Bacteria</taxon>
        <taxon>Bacillati</taxon>
        <taxon>Bacillota</taxon>
        <taxon>Clostridia</taxon>
        <taxon>Eubacteriales</taxon>
        <taxon>Oscillospiraceae</taxon>
        <taxon>Caproicibacterium</taxon>
    </lineage>
</organism>
<accession>A0A7G9WL84</accession>
<proteinExistence type="predicted"/>
<evidence type="ECO:0000313" key="2">
    <source>
        <dbReference type="Proteomes" id="UP000516046"/>
    </source>
</evidence>
<gene>
    <name evidence="1" type="ORF">H6X83_05980</name>
</gene>
<name>A0A7G9WL84_9FIRM</name>
<keyword evidence="2" id="KW-1185">Reference proteome</keyword>
<dbReference type="InterPro" id="IPR008979">
    <property type="entry name" value="Galactose-bd-like_sf"/>
</dbReference>
<reference evidence="1 2" key="1">
    <citation type="submission" date="2020-08" db="EMBL/GenBank/DDBJ databases">
        <authorList>
            <person name="Ren C."/>
            <person name="Gu Y."/>
            <person name="Xu Y."/>
        </authorList>
    </citation>
    <scope>NUCLEOTIDE SEQUENCE [LARGE SCALE GENOMIC DNA]</scope>
    <source>
        <strain evidence="1 2">LBM18003</strain>
    </source>
</reference>